<dbReference type="InterPro" id="IPR023198">
    <property type="entry name" value="PGP-like_dom2"/>
</dbReference>
<dbReference type="PANTHER" id="PTHR43611">
    <property type="entry name" value="ALPHA-D-GLUCOSE 1-PHOSPHATE PHOSPHATASE"/>
    <property type="match status" value="1"/>
</dbReference>
<dbReference type="Gene3D" id="1.10.150.240">
    <property type="entry name" value="Putative phosphatase, domain 2"/>
    <property type="match status" value="1"/>
</dbReference>
<dbReference type="Pfam" id="PF00702">
    <property type="entry name" value="Hydrolase"/>
    <property type="match status" value="1"/>
</dbReference>
<keyword evidence="2" id="KW-1185">Reference proteome</keyword>
<protein>
    <submittedName>
        <fullName evidence="1">HAD-like protein</fullName>
    </submittedName>
</protein>
<dbReference type="SUPFAM" id="SSF48239">
    <property type="entry name" value="Terpenoid cyclases/Protein prenyltransferases"/>
    <property type="match status" value="1"/>
</dbReference>
<dbReference type="VEuPathDB" id="FungiDB:BO82DRAFT_405661"/>
<dbReference type="RefSeq" id="XP_025488165.1">
    <property type="nucleotide sequence ID" value="XM_025639504.1"/>
</dbReference>
<accession>A0A319BZ04</accession>
<dbReference type="InterPro" id="IPR036412">
    <property type="entry name" value="HAD-like_sf"/>
</dbReference>
<dbReference type="Gene3D" id="3.40.50.1000">
    <property type="entry name" value="HAD superfamily/HAD-like"/>
    <property type="match status" value="1"/>
</dbReference>
<evidence type="ECO:0000313" key="2">
    <source>
        <dbReference type="Proteomes" id="UP000248340"/>
    </source>
</evidence>
<dbReference type="PANTHER" id="PTHR43611:SF3">
    <property type="entry name" value="FLAVIN MONONUCLEOTIDE HYDROLASE 1, CHLOROPLATIC"/>
    <property type="match status" value="1"/>
</dbReference>
<dbReference type="EMBL" id="KZ821734">
    <property type="protein sequence ID" value="PYH77965.1"/>
    <property type="molecule type" value="Genomic_DNA"/>
</dbReference>
<dbReference type="InterPro" id="IPR008930">
    <property type="entry name" value="Terpenoid_cyclase/PrenylTrfase"/>
</dbReference>
<dbReference type="InterPro" id="IPR023214">
    <property type="entry name" value="HAD_sf"/>
</dbReference>
<dbReference type="OrthoDB" id="2012566at2759"/>
<gene>
    <name evidence="1" type="ORF">BO82DRAFT_405661</name>
</gene>
<dbReference type="Proteomes" id="UP000248340">
    <property type="component" value="Unassembled WGS sequence"/>
</dbReference>
<dbReference type="NCBIfam" id="TIGR01509">
    <property type="entry name" value="HAD-SF-IA-v3"/>
    <property type="match status" value="1"/>
</dbReference>
<organism evidence="1 2">
    <name type="scientific">Aspergillus uvarum CBS 121591</name>
    <dbReference type="NCBI Taxonomy" id="1448315"/>
    <lineage>
        <taxon>Eukaryota</taxon>
        <taxon>Fungi</taxon>
        <taxon>Dikarya</taxon>
        <taxon>Ascomycota</taxon>
        <taxon>Pezizomycotina</taxon>
        <taxon>Eurotiomycetes</taxon>
        <taxon>Eurotiomycetidae</taxon>
        <taxon>Eurotiales</taxon>
        <taxon>Aspergillaceae</taxon>
        <taxon>Aspergillus</taxon>
        <taxon>Aspergillus subgen. Circumdati</taxon>
    </lineage>
</organism>
<dbReference type="GO" id="GO:0016791">
    <property type="term" value="F:phosphatase activity"/>
    <property type="evidence" value="ECO:0007669"/>
    <property type="project" value="UniProtKB-ARBA"/>
</dbReference>
<dbReference type="STRING" id="1448315.A0A319BZ04"/>
<dbReference type="AlphaFoldDB" id="A0A319BZ04"/>
<sequence>MNMTAIKFRVAMKMLIKDADQSLNSGGVEVSASVYATRLSHIHDVAEIVTFRPAKSLVERTTGEMTINNETALSKPTIFVDLGGIFVHAPADYALKTGDTTVPLGRVLSSSIWMEYEVGKLTEQECFTQVADLFGCDAKDLEAVVLELRATLTYDPQMLSVFKTLEQMSGVKVVLITNISEGEYRALRERWDEAFWSTFDHIFPSWEVGVRKPSLRFYRHVLRATRSSPHQSFVVDDRPENVLAAMSLGMRGQVGTNGISRVLGNFVGNPVARGLAFLRQHAGKLYSTTEDGDSIEENYAQLLVLEALHDRSLVDLQRPPRLWNFFSGKPKYTSHRYPDDLDTTSLALVAMDYEPETAHSILDEMLEHVNEDGLVPIYFDKSRPRVDAIIALNTLVAFNRYGRGYELPETLHWIEQILLNRAYIHGTRYYPSPEWFLYYTSRLLTHSTDPVLKERLAAPLRSRLVERIGAAGDAFCLGMRLLACHSLGIQNHPDTEKLASLQQEDGGWEPSAMYIFPTEKKTVGNRGTTTALAVKALQRA</sequence>
<reference evidence="1 2" key="1">
    <citation type="submission" date="2016-12" db="EMBL/GenBank/DDBJ databases">
        <title>The genomes of Aspergillus section Nigri reveals drivers in fungal speciation.</title>
        <authorList>
            <consortium name="DOE Joint Genome Institute"/>
            <person name="Vesth T.C."/>
            <person name="Nybo J."/>
            <person name="Theobald S."/>
            <person name="Brandl J."/>
            <person name="Frisvad J.C."/>
            <person name="Nielsen K.F."/>
            <person name="Lyhne E.K."/>
            <person name="Kogle M.E."/>
            <person name="Kuo A."/>
            <person name="Riley R."/>
            <person name="Clum A."/>
            <person name="Nolan M."/>
            <person name="Lipzen A."/>
            <person name="Salamov A."/>
            <person name="Henrissat B."/>
            <person name="Wiebenga A."/>
            <person name="De Vries R.P."/>
            <person name="Grigoriev I.V."/>
            <person name="Mortensen U.H."/>
            <person name="Andersen M.R."/>
            <person name="Baker S.E."/>
        </authorList>
    </citation>
    <scope>NUCLEOTIDE SEQUENCE [LARGE SCALE GENOMIC DNA]</scope>
    <source>
        <strain evidence="1 2">CBS 121591</strain>
    </source>
</reference>
<dbReference type="InterPro" id="IPR006439">
    <property type="entry name" value="HAD-SF_hydro_IA"/>
</dbReference>
<dbReference type="SUPFAM" id="SSF56784">
    <property type="entry name" value="HAD-like"/>
    <property type="match status" value="1"/>
</dbReference>
<name>A0A319BZ04_9EURO</name>
<dbReference type="GeneID" id="37142246"/>
<evidence type="ECO:0000313" key="1">
    <source>
        <dbReference type="EMBL" id="PYH77965.1"/>
    </source>
</evidence>
<proteinExistence type="predicted"/>